<evidence type="ECO:0000313" key="7">
    <source>
        <dbReference type="EMBL" id="KAK7235842.1"/>
    </source>
</evidence>
<name>A0ABR1FQL1_AURAN</name>
<keyword evidence="2" id="KW-0479">Metal-binding</keyword>
<evidence type="ECO:0000256" key="3">
    <source>
        <dbReference type="ARBA" id="ARBA00022964"/>
    </source>
</evidence>
<evidence type="ECO:0000256" key="5">
    <source>
        <dbReference type="ARBA" id="ARBA00023004"/>
    </source>
</evidence>
<evidence type="ECO:0000259" key="6">
    <source>
        <dbReference type="SMART" id="SM00702"/>
    </source>
</evidence>
<dbReference type="Gene3D" id="2.60.120.620">
    <property type="entry name" value="q2cbj1_9rhob like domain"/>
    <property type="match status" value="1"/>
</dbReference>
<dbReference type="PANTHER" id="PTHR10869:SF236">
    <property type="entry name" value="PROLYL 4-HYDROXYLASE ALPHA SUBUNIT DOMAIN-CONTAINING PROTEIN"/>
    <property type="match status" value="1"/>
</dbReference>
<keyword evidence="5" id="KW-0408">Iron</keyword>
<evidence type="ECO:0000313" key="8">
    <source>
        <dbReference type="Proteomes" id="UP001363151"/>
    </source>
</evidence>
<keyword evidence="3" id="KW-0223">Dioxygenase</keyword>
<evidence type="ECO:0000256" key="4">
    <source>
        <dbReference type="ARBA" id="ARBA00023002"/>
    </source>
</evidence>
<keyword evidence="4" id="KW-0560">Oxidoreductase</keyword>
<protein>
    <submittedName>
        <fullName evidence="7">Prolyl 4-hydroxylase alpha subunit</fullName>
    </submittedName>
</protein>
<accession>A0ABR1FQL1</accession>
<dbReference type="Proteomes" id="UP001363151">
    <property type="component" value="Unassembled WGS sequence"/>
</dbReference>
<keyword evidence="8" id="KW-1185">Reference proteome</keyword>
<dbReference type="InterPro" id="IPR044862">
    <property type="entry name" value="Pro_4_hyd_alph_FE2OG_OXY"/>
</dbReference>
<dbReference type="PANTHER" id="PTHR10869">
    <property type="entry name" value="PROLYL 4-HYDROXYLASE ALPHA SUBUNIT"/>
    <property type="match status" value="1"/>
</dbReference>
<proteinExistence type="predicted"/>
<comment type="cofactor">
    <cofactor evidence="1">
        <name>L-ascorbate</name>
        <dbReference type="ChEBI" id="CHEBI:38290"/>
    </cofactor>
</comment>
<comment type="caution">
    <text evidence="7">The sequence shown here is derived from an EMBL/GenBank/DDBJ whole genome shotgun (WGS) entry which is preliminary data.</text>
</comment>
<reference evidence="7 8" key="1">
    <citation type="submission" date="2024-03" db="EMBL/GenBank/DDBJ databases">
        <title>Aureococcus anophagefferens CCMP1851 and Kratosvirus quantuckense: Draft genome of a second virus-susceptible host strain in the model system.</title>
        <authorList>
            <person name="Chase E."/>
            <person name="Truchon A.R."/>
            <person name="Schepens W."/>
            <person name="Wilhelm S.W."/>
        </authorList>
    </citation>
    <scope>NUCLEOTIDE SEQUENCE [LARGE SCALE GENOMIC DNA]</scope>
    <source>
        <strain evidence="7 8">CCMP1851</strain>
    </source>
</reference>
<gene>
    <name evidence="7" type="ORF">SO694_00064131</name>
</gene>
<feature type="domain" description="Prolyl 4-hydroxylase alpha subunit" evidence="6">
    <location>
        <begin position="223"/>
        <end position="401"/>
    </location>
</feature>
<evidence type="ECO:0000256" key="1">
    <source>
        <dbReference type="ARBA" id="ARBA00001961"/>
    </source>
</evidence>
<dbReference type="EMBL" id="JBBJCI010000289">
    <property type="protein sequence ID" value="KAK7235842.1"/>
    <property type="molecule type" value="Genomic_DNA"/>
</dbReference>
<dbReference type="SMART" id="SM00702">
    <property type="entry name" value="P4Hc"/>
    <property type="match status" value="1"/>
</dbReference>
<evidence type="ECO:0000256" key="2">
    <source>
        <dbReference type="ARBA" id="ARBA00022723"/>
    </source>
</evidence>
<dbReference type="Pfam" id="PF13640">
    <property type="entry name" value="2OG-FeII_Oxy_3"/>
    <property type="match status" value="1"/>
</dbReference>
<dbReference type="InterPro" id="IPR006620">
    <property type="entry name" value="Pro_4_hyd_alph"/>
</dbReference>
<sequence>MFNCARHGVFWRKVPARKPVATRRRAARAAPAGGPAPRLEALPVADECGRGRFECQECGHGWTSNTAHRSLAQYCNECDARNSAAASGLGDGDYCVVAPAGRADADEPAGTFYYDPAREGGGGGGGATYYEPTPAVADTKIVVEPREGDAAAAAAPKAAPKRLGLRAHHCSGCATGRCKRPPPVSKTHVSTGSTATSLSTKTWSTGGSSAYTCGSINSKYDPADLVLIDGLLARGECDALIAAAEAETFGSTGFPRQYRGNLRLITTDASLADALWARLRPLVPATVTHKGATWDAYGCNERLRVARYETGDLFASHLDADYRRGDGSMFTVNIYLNDVVDGGRTRFEGGERGRERLVNLAVAPAAGRAVVFAQPSAGRYLYHDGEPLGSGRKYLLRTDVMYRRRGGEPAARSDDEVARLYGLAPGA</sequence>
<organism evidence="7 8">
    <name type="scientific">Aureococcus anophagefferens</name>
    <name type="common">Harmful bloom alga</name>
    <dbReference type="NCBI Taxonomy" id="44056"/>
    <lineage>
        <taxon>Eukaryota</taxon>
        <taxon>Sar</taxon>
        <taxon>Stramenopiles</taxon>
        <taxon>Ochrophyta</taxon>
        <taxon>Pelagophyceae</taxon>
        <taxon>Pelagomonadales</taxon>
        <taxon>Pelagomonadaceae</taxon>
        <taxon>Aureococcus</taxon>
    </lineage>
</organism>
<dbReference type="InterPro" id="IPR045054">
    <property type="entry name" value="P4HA-like"/>
</dbReference>